<protein>
    <submittedName>
        <fullName evidence="7">Multicopper oxidase domain-containing protein</fullName>
    </submittedName>
</protein>
<dbReference type="PROSITE" id="PS00079">
    <property type="entry name" value="MULTICOPPER_OXIDASE1"/>
    <property type="match status" value="1"/>
</dbReference>
<keyword evidence="1" id="KW-0479">Metal-binding</keyword>
<feature type="transmembrane region" description="Helical" evidence="3">
    <location>
        <begin position="22"/>
        <end position="43"/>
    </location>
</feature>
<evidence type="ECO:0000256" key="2">
    <source>
        <dbReference type="ARBA" id="ARBA00023002"/>
    </source>
</evidence>
<gene>
    <name evidence="7" type="ORF">PDM28_11765</name>
</gene>
<evidence type="ECO:0000259" key="4">
    <source>
        <dbReference type="Pfam" id="PF00394"/>
    </source>
</evidence>
<feature type="domain" description="Plastocyanin-like" evidence="6">
    <location>
        <begin position="74"/>
        <end position="186"/>
    </location>
</feature>
<dbReference type="PROSITE" id="PS00080">
    <property type="entry name" value="MULTICOPPER_OXIDASE2"/>
    <property type="match status" value="1"/>
</dbReference>
<dbReference type="Proteomes" id="UP001305421">
    <property type="component" value="Chromosome"/>
</dbReference>
<dbReference type="InterPro" id="IPR001117">
    <property type="entry name" value="Cu-oxidase_2nd"/>
</dbReference>
<dbReference type="Pfam" id="PF07731">
    <property type="entry name" value="Cu-oxidase_2"/>
    <property type="match status" value="1"/>
</dbReference>
<keyword evidence="3" id="KW-0472">Membrane</keyword>
<evidence type="ECO:0000256" key="3">
    <source>
        <dbReference type="SAM" id="Phobius"/>
    </source>
</evidence>
<dbReference type="InterPro" id="IPR033138">
    <property type="entry name" value="Cu_oxidase_CS"/>
</dbReference>
<dbReference type="RefSeq" id="WP_311182160.1">
    <property type="nucleotide sequence ID" value="NZ_CP115543.1"/>
</dbReference>
<name>A0ABY9YAE0_9GAMM</name>
<dbReference type="Pfam" id="PF07732">
    <property type="entry name" value="Cu-oxidase_3"/>
    <property type="match status" value="1"/>
</dbReference>
<evidence type="ECO:0000259" key="6">
    <source>
        <dbReference type="Pfam" id="PF07732"/>
    </source>
</evidence>
<dbReference type="InterPro" id="IPR045087">
    <property type="entry name" value="Cu-oxidase_fam"/>
</dbReference>
<evidence type="ECO:0000256" key="1">
    <source>
        <dbReference type="ARBA" id="ARBA00022723"/>
    </source>
</evidence>
<dbReference type="Pfam" id="PF00394">
    <property type="entry name" value="Cu-oxidase"/>
    <property type="match status" value="1"/>
</dbReference>
<evidence type="ECO:0000259" key="5">
    <source>
        <dbReference type="Pfam" id="PF07731"/>
    </source>
</evidence>
<dbReference type="Gene3D" id="2.60.40.420">
    <property type="entry name" value="Cupredoxins - blue copper proteins"/>
    <property type="match status" value="3"/>
</dbReference>
<dbReference type="PANTHER" id="PTHR11709:SF2">
    <property type="entry name" value="MULTICOPPER OXIDASE LPR1"/>
    <property type="match status" value="1"/>
</dbReference>
<feature type="domain" description="Plastocyanin-like" evidence="4">
    <location>
        <begin position="224"/>
        <end position="334"/>
    </location>
</feature>
<organism evidence="7 8">
    <name type="scientific">Stenotrophomonas aracearum</name>
    <dbReference type="NCBI Taxonomy" id="3003272"/>
    <lineage>
        <taxon>Bacteria</taxon>
        <taxon>Pseudomonadati</taxon>
        <taxon>Pseudomonadota</taxon>
        <taxon>Gammaproteobacteria</taxon>
        <taxon>Lysobacterales</taxon>
        <taxon>Lysobacteraceae</taxon>
        <taxon>Stenotrophomonas</taxon>
    </lineage>
</organism>
<sequence length="529" mass="57865">MDAPATEPTPLRARRLRRLHDLYAVALVGALLFTGATVAQAPAERSSPGASLQSPVEIRYGADGVSQGTLRAAMSQVSVGGEPYRALVFNGNYDSPLIRTKPGGTIAVTLDNQMDEKTNLHFHGMTVTPLDSGDSIFREVGPHQQGLYRFKLPPDHSPGAYWYHSHFHGGAQRQVESGIAGPILVDGILDPFPELKGIKERVLVLRNFQKTSTGKLASAIVTSAPSIRTVNGQADPVIDIQPDETQLWHLLNISANQYFRVRINGQDVQILSRDGNTVTRKVMTDELLIGPSARFSVLVVGPPAGDHPVELAAGNTGAAGDQYKGARIATLRSAGAPVPTRSITSAYPAAQDLRNVAVANVRQFAFQDSPTDGDAFMINGERFDPRRVNTTVKLGDVEEWRLYNPSQELHQFHIHQTDFQVVAINDKPVPFSGYRDTVFIPTRGSITLRIPFKDPVMLGKFVYHCHILEHEDGGMMQVVQVVRPEDYEQAVKLAPLGGIYGDNQTCSYLQNTGREFVLPTNVQLPAEVR</sequence>
<dbReference type="InterPro" id="IPR011706">
    <property type="entry name" value="Cu-oxidase_C"/>
</dbReference>
<evidence type="ECO:0000313" key="7">
    <source>
        <dbReference type="EMBL" id="WNH47378.1"/>
    </source>
</evidence>
<accession>A0ABY9YAE0</accession>
<keyword evidence="3" id="KW-0812">Transmembrane</keyword>
<dbReference type="InterPro" id="IPR008972">
    <property type="entry name" value="Cupredoxin"/>
</dbReference>
<keyword evidence="3" id="KW-1133">Transmembrane helix</keyword>
<feature type="domain" description="Plastocyanin-like" evidence="5">
    <location>
        <begin position="372"/>
        <end position="482"/>
    </location>
</feature>
<keyword evidence="8" id="KW-1185">Reference proteome</keyword>
<dbReference type="PANTHER" id="PTHR11709">
    <property type="entry name" value="MULTI-COPPER OXIDASE"/>
    <property type="match status" value="1"/>
</dbReference>
<proteinExistence type="predicted"/>
<dbReference type="EMBL" id="CP115543">
    <property type="protein sequence ID" value="WNH47378.1"/>
    <property type="molecule type" value="Genomic_DNA"/>
</dbReference>
<reference evidence="7 8" key="1">
    <citation type="submission" date="2022-12" db="EMBL/GenBank/DDBJ databases">
        <title>Two new species, Stenotrophomonas aracearum and Stenotrophomonas oahuensis, isolated from Anthurium (Araceae family) in Hawaii.</title>
        <authorList>
            <person name="Chunag S.C."/>
            <person name="Dobhal S."/>
            <person name="Alvarez A."/>
            <person name="Arif M."/>
        </authorList>
    </citation>
    <scope>NUCLEOTIDE SEQUENCE [LARGE SCALE GENOMIC DNA]</scope>
    <source>
        <strain evidence="7 8">A5588</strain>
    </source>
</reference>
<dbReference type="InterPro" id="IPR002355">
    <property type="entry name" value="Cu_oxidase_Cu_BS"/>
</dbReference>
<dbReference type="CDD" id="cd13900">
    <property type="entry name" value="CuRO_3_Tth-MCO_like"/>
    <property type="match status" value="1"/>
</dbReference>
<dbReference type="InterPro" id="IPR011707">
    <property type="entry name" value="Cu-oxidase-like_N"/>
</dbReference>
<evidence type="ECO:0000313" key="8">
    <source>
        <dbReference type="Proteomes" id="UP001305421"/>
    </source>
</evidence>
<keyword evidence="2" id="KW-0560">Oxidoreductase</keyword>
<dbReference type="SUPFAM" id="SSF49503">
    <property type="entry name" value="Cupredoxins"/>
    <property type="match status" value="3"/>
</dbReference>